<evidence type="ECO:0000313" key="3">
    <source>
        <dbReference type="EMBL" id="RCH98095.1"/>
    </source>
</evidence>
<feature type="transmembrane region" description="Helical" evidence="2">
    <location>
        <begin position="12"/>
        <end position="30"/>
    </location>
</feature>
<evidence type="ECO:0000256" key="1">
    <source>
        <dbReference type="SAM" id="MobiDB-lite"/>
    </source>
</evidence>
<dbReference type="AlphaFoldDB" id="A0A367K7E5"/>
<dbReference type="Pfam" id="PF09756">
    <property type="entry name" value="DDRGK"/>
    <property type="match status" value="1"/>
</dbReference>
<evidence type="ECO:0000313" key="4">
    <source>
        <dbReference type="Proteomes" id="UP000253551"/>
    </source>
</evidence>
<evidence type="ECO:0008006" key="5">
    <source>
        <dbReference type="Google" id="ProtNLM"/>
    </source>
</evidence>
<keyword evidence="2" id="KW-0472">Membrane</keyword>
<dbReference type="Proteomes" id="UP000253551">
    <property type="component" value="Unassembled WGS sequence"/>
</dbReference>
<keyword evidence="4" id="KW-1185">Reference proteome</keyword>
<sequence length="211" mass="25193">MTNKEKDGLPLIVFIPIIICAICILVLLDIRKKRNDPQINDDQDHVFDETNHPNVSSEEDNGEGSSTAVRVKKIGKKRGEKLKRKEQMRQYREYMDQQREIRRAQEEIAEEEFRRKRIEDSIKRQDELQKLRKEKEKKAKQEQKEELKKQQLQEKDAKKKQARFGKYSHKVKQWVKDKKLCDLDQLSASIGLEKQDIIDILKQLTRLRKIE</sequence>
<gene>
    <name evidence="3" type="ORF">CU098_003315</name>
</gene>
<proteinExistence type="predicted"/>
<dbReference type="OrthoDB" id="2285710at2759"/>
<feature type="compositionally biased region" description="Basic residues" evidence="1">
    <location>
        <begin position="70"/>
        <end position="82"/>
    </location>
</feature>
<name>A0A367K7E5_RHIST</name>
<feature type="region of interest" description="Disordered" evidence="1">
    <location>
        <begin position="134"/>
        <end position="167"/>
    </location>
</feature>
<feature type="compositionally biased region" description="Basic and acidic residues" evidence="1">
    <location>
        <begin position="134"/>
        <end position="159"/>
    </location>
</feature>
<reference evidence="3 4" key="1">
    <citation type="journal article" date="2018" name="G3 (Bethesda)">
        <title>Phylogenetic and Phylogenomic Definition of Rhizopus Species.</title>
        <authorList>
            <person name="Gryganskyi A.P."/>
            <person name="Golan J."/>
            <person name="Dolatabadi S."/>
            <person name="Mondo S."/>
            <person name="Robb S."/>
            <person name="Idnurm A."/>
            <person name="Muszewska A."/>
            <person name="Steczkiewicz K."/>
            <person name="Masonjones S."/>
            <person name="Liao H.L."/>
            <person name="Gajdeczka M.T."/>
            <person name="Anike F."/>
            <person name="Vuek A."/>
            <person name="Anishchenko I.M."/>
            <person name="Voigt K."/>
            <person name="de Hoog G.S."/>
            <person name="Smith M.E."/>
            <person name="Heitman J."/>
            <person name="Vilgalys R."/>
            <person name="Stajich J.E."/>
        </authorList>
    </citation>
    <scope>NUCLEOTIDE SEQUENCE [LARGE SCALE GENOMIC DNA]</scope>
    <source>
        <strain evidence="3 4">LSU 92-RS-03</strain>
    </source>
</reference>
<feature type="region of interest" description="Disordered" evidence="1">
    <location>
        <begin position="37"/>
        <end position="90"/>
    </location>
</feature>
<comment type="caution">
    <text evidence="3">The sequence shown here is derived from an EMBL/GenBank/DDBJ whole genome shotgun (WGS) entry which is preliminary data.</text>
</comment>
<organism evidence="3 4">
    <name type="scientific">Rhizopus stolonifer</name>
    <name type="common">Rhizopus nigricans</name>
    <dbReference type="NCBI Taxonomy" id="4846"/>
    <lineage>
        <taxon>Eukaryota</taxon>
        <taxon>Fungi</taxon>
        <taxon>Fungi incertae sedis</taxon>
        <taxon>Mucoromycota</taxon>
        <taxon>Mucoromycotina</taxon>
        <taxon>Mucoromycetes</taxon>
        <taxon>Mucorales</taxon>
        <taxon>Mucorineae</taxon>
        <taxon>Rhizopodaceae</taxon>
        <taxon>Rhizopus</taxon>
    </lineage>
</organism>
<protein>
    <recommendedName>
        <fullName evidence="5">DDRGK domain-containing protein 1</fullName>
    </recommendedName>
</protein>
<evidence type="ECO:0000256" key="2">
    <source>
        <dbReference type="SAM" id="Phobius"/>
    </source>
</evidence>
<dbReference type="InterPro" id="IPR019153">
    <property type="entry name" value="DDRGK_dom-contain"/>
</dbReference>
<feature type="compositionally biased region" description="Basic and acidic residues" evidence="1">
    <location>
        <begin position="42"/>
        <end position="51"/>
    </location>
</feature>
<accession>A0A367K7E5</accession>
<dbReference type="EMBL" id="PJQM01002107">
    <property type="protein sequence ID" value="RCH98095.1"/>
    <property type="molecule type" value="Genomic_DNA"/>
</dbReference>
<keyword evidence="2" id="KW-1133">Transmembrane helix</keyword>
<keyword evidence="2" id="KW-0812">Transmembrane</keyword>
<dbReference type="STRING" id="4846.A0A367K7E5"/>